<dbReference type="Pfam" id="PF03781">
    <property type="entry name" value="FGE-sulfatase"/>
    <property type="match status" value="1"/>
</dbReference>
<feature type="domain" description="Sulfatase-modifying factor enzyme-like" evidence="1">
    <location>
        <begin position="27"/>
        <end position="154"/>
    </location>
</feature>
<accession>A0A5S9F520</accession>
<dbReference type="EMBL" id="AP019860">
    <property type="protein sequence ID" value="BBM86376.1"/>
    <property type="molecule type" value="Genomic_DNA"/>
</dbReference>
<dbReference type="PANTHER" id="PTHR23150">
    <property type="entry name" value="SULFATASE MODIFYING FACTOR 1, 2"/>
    <property type="match status" value="1"/>
</dbReference>
<dbReference type="Proteomes" id="UP000326354">
    <property type="component" value="Chromosome"/>
</dbReference>
<gene>
    <name evidence="2" type="ORF">UABAM_04762</name>
</gene>
<protein>
    <submittedName>
        <fullName evidence="2">Serine/threonine-protein kinase pkn1</fullName>
    </submittedName>
</protein>
<dbReference type="GO" id="GO:0016301">
    <property type="term" value="F:kinase activity"/>
    <property type="evidence" value="ECO:0007669"/>
    <property type="project" value="UniProtKB-KW"/>
</dbReference>
<dbReference type="InterPro" id="IPR042095">
    <property type="entry name" value="SUMF_sf"/>
</dbReference>
<proteinExistence type="predicted"/>
<evidence type="ECO:0000313" key="2">
    <source>
        <dbReference type="EMBL" id="BBM86376.1"/>
    </source>
</evidence>
<keyword evidence="3" id="KW-1185">Reference proteome</keyword>
<reference evidence="2 3" key="1">
    <citation type="submission" date="2019-08" db="EMBL/GenBank/DDBJ databases">
        <title>Complete genome sequence of Candidatus Uab amorphum.</title>
        <authorList>
            <person name="Shiratori T."/>
            <person name="Suzuki S."/>
            <person name="Kakizawa Y."/>
            <person name="Ishida K."/>
        </authorList>
    </citation>
    <scope>NUCLEOTIDE SEQUENCE [LARGE SCALE GENOMIC DNA]</scope>
    <source>
        <strain evidence="2 3">SRT547</strain>
    </source>
</reference>
<name>A0A5S9F520_UABAM</name>
<dbReference type="AlphaFoldDB" id="A0A5S9F520"/>
<evidence type="ECO:0000259" key="1">
    <source>
        <dbReference type="Pfam" id="PF03781"/>
    </source>
</evidence>
<dbReference type="SUPFAM" id="SSF56436">
    <property type="entry name" value="C-type lectin-like"/>
    <property type="match status" value="1"/>
</dbReference>
<evidence type="ECO:0000313" key="3">
    <source>
        <dbReference type="Proteomes" id="UP000326354"/>
    </source>
</evidence>
<dbReference type="InterPro" id="IPR051043">
    <property type="entry name" value="Sulfatase_Mod_Factor_Kinase"/>
</dbReference>
<dbReference type="GO" id="GO:0120147">
    <property type="term" value="F:formylglycine-generating oxidase activity"/>
    <property type="evidence" value="ECO:0007669"/>
    <property type="project" value="TreeGrafter"/>
</dbReference>
<dbReference type="InterPro" id="IPR005532">
    <property type="entry name" value="SUMF_dom"/>
</dbReference>
<dbReference type="OrthoDB" id="9768004at2"/>
<organism evidence="2 3">
    <name type="scientific">Uabimicrobium amorphum</name>
    <dbReference type="NCBI Taxonomy" id="2596890"/>
    <lineage>
        <taxon>Bacteria</taxon>
        <taxon>Pseudomonadati</taxon>
        <taxon>Planctomycetota</taxon>
        <taxon>Candidatus Uabimicrobiia</taxon>
        <taxon>Candidatus Uabimicrobiales</taxon>
        <taxon>Candidatus Uabimicrobiaceae</taxon>
        <taxon>Candidatus Uabimicrobium</taxon>
    </lineage>
</organism>
<dbReference type="Gene3D" id="3.90.1580.10">
    <property type="entry name" value="paralog of FGE (formylglycine-generating enzyme)"/>
    <property type="match status" value="2"/>
</dbReference>
<sequence>MQQILPEGFYKMGKHVVCEKDNSLLTYIPEGWFSMGPALDWELGTIHDTLRRIYLDSYFIDLNPVNNEQFAKFIECGGYEKEEYWPFRESTEYKQLQEERHKAGKSHPYDAVTAVSWFEANAYAMWCNKKLPTEAQWVKANRGGLEDRYVPQINVPEMAWEWCSDYYDEGYYRYMPEKNPTGTTRKGYRVIQDSFMRLPGEDVHNIAMHHYPRPECIGFRTVMCCKDYNN</sequence>
<dbReference type="InterPro" id="IPR016187">
    <property type="entry name" value="CTDL_fold"/>
</dbReference>
<keyword evidence="2" id="KW-0418">Kinase</keyword>
<dbReference type="KEGG" id="uam:UABAM_04762"/>
<dbReference type="PANTHER" id="PTHR23150:SF19">
    <property type="entry name" value="FORMYLGLYCINE-GENERATING ENZYME"/>
    <property type="match status" value="1"/>
</dbReference>
<dbReference type="RefSeq" id="WP_151970436.1">
    <property type="nucleotide sequence ID" value="NZ_AP019860.1"/>
</dbReference>
<keyword evidence="2" id="KW-0808">Transferase</keyword>